<dbReference type="Proteomes" id="UP001595191">
    <property type="component" value="Unassembled WGS sequence"/>
</dbReference>
<proteinExistence type="predicted"/>
<accession>A0ACC7LK08</accession>
<gene>
    <name evidence="1" type="ORF">ACEZ3G_10130</name>
</gene>
<comment type="caution">
    <text evidence="1">The sequence shown here is derived from an EMBL/GenBank/DDBJ whole genome shotgun (WGS) entry which is preliminary data.</text>
</comment>
<keyword evidence="2" id="KW-1185">Reference proteome</keyword>
<dbReference type="EMBL" id="JBHFPV010000002">
    <property type="protein sequence ID" value="MFH6603833.1"/>
    <property type="molecule type" value="Genomic_DNA"/>
</dbReference>
<sequence>MNTSQLDRYTLKHYTRLMISFFGCLVVLSIFQYTTLYFKGVLDSIFNVSFLIAVVHQIGFTSIMGIVLVFPFNFWENLRPRYGFNLLFVTLILLLIIEAMLIAYYCTTLVPLGADLLGYSFSDIKTTISNSGSWTMSLYLLAGVFFIVALFFAFYKVTSRLYHKISRMYPFTIILFSLFVATLFTDGKPINQNKSQYLAVNLYTSTTEDHSYSADVEYPLIKRPGNDDVIGKYFKLKEEKPNIVFLMVEGLGRDFVGEGAEYEGFTPFLDSLSTKSLYWENCLSNTGRTFGVIPSLFGSLPFGTSGFMELDEYPNKLTLFSILKNNGYHTSFYQGTTGSFDNVEKFLRSENIDFMLDKSGFGKNYELAEENSGGFTWGYPDKELFRKSMSIERSKEQPRLEVYMTISTHEPFTPPNQDHYEEMVKNILSRRSYDSKTEKVIEKNDNIFASLLYTDEALKWVMEAYKTHPNYDNTIFVITGDHRLIPIPMRNEISRFHVPLMIYSPMLKNTRKMSAIASHFDVTPTILALLNGKYEMKMPKKVAWLGGTLDDSQEFKGTKDIPLMRNKNQLEDFVSGNKFFSNGNTFEIDENMDLSSAFSGGSKLESKLEGFTAMNAYVTANNKIIPDSLTIFTVQKEKFTDSEIVWINSVYNGKNSDKAYITARDLAFKKEYDRSLLLCRYILSEVPGNIDARILTGRINGWRGNYDKSIEILKQCINENPEYIDSYSALFDVYYWSGKYREALDLIEVVEQNSSSANEISDKISRARALASKNGIIASVQQ</sequence>
<organism evidence="1 2">
    <name type="scientific">Meishania litoralis</name>
    <dbReference type="NCBI Taxonomy" id="3434685"/>
    <lineage>
        <taxon>Bacteria</taxon>
        <taxon>Pseudomonadati</taxon>
        <taxon>Bacteroidota</taxon>
        <taxon>Flavobacteriia</taxon>
        <taxon>Flavobacteriales</taxon>
        <taxon>Flavobacteriaceae</taxon>
        <taxon>Meishania</taxon>
    </lineage>
</organism>
<name>A0ACC7LK08_9FLAO</name>
<protein>
    <submittedName>
        <fullName evidence="1">Sulfatase-like hydrolase/transferase</fullName>
    </submittedName>
</protein>
<evidence type="ECO:0000313" key="2">
    <source>
        <dbReference type="Proteomes" id="UP001595191"/>
    </source>
</evidence>
<evidence type="ECO:0000313" key="1">
    <source>
        <dbReference type="EMBL" id="MFH6603833.1"/>
    </source>
</evidence>
<reference evidence="1" key="1">
    <citation type="submission" date="2024-09" db="EMBL/GenBank/DDBJ databases">
        <authorList>
            <person name="Liu J."/>
        </authorList>
    </citation>
    <scope>NUCLEOTIDE SEQUENCE</scope>
    <source>
        <strain evidence="1">NBU2967</strain>
    </source>
</reference>